<dbReference type="InterPro" id="IPR041569">
    <property type="entry name" value="AAA_lid_3"/>
</dbReference>
<dbReference type="Gene3D" id="3.40.50.300">
    <property type="entry name" value="P-loop containing nucleotide triphosphate hydrolases"/>
    <property type="match status" value="1"/>
</dbReference>
<evidence type="ECO:0000256" key="5">
    <source>
        <dbReference type="ARBA" id="ARBA00022840"/>
    </source>
</evidence>
<dbReference type="InterPro" id="IPR036181">
    <property type="entry name" value="MIT_dom_sf"/>
</dbReference>
<feature type="domain" description="AAA+ ATPase" evidence="8">
    <location>
        <begin position="149"/>
        <end position="284"/>
    </location>
</feature>
<dbReference type="EMBL" id="BLIY01000022">
    <property type="protein sequence ID" value="GFE55566.1"/>
    <property type="molecule type" value="Genomic_DNA"/>
</dbReference>
<dbReference type="FunFam" id="1.10.8.60:FF:000015">
    <property type="entry name" value="vacuolar protein sorting-associated protein 4A"/>
    <property type="match status" value="1"/>
</dbReference>
<evidence type="ECO:0000313" key="10">
    <source>
        <dbReference type="EMBL" id="GFE55566.1"/>
    </source>
</evidence>
<dbReference type="InterPro" id="IPR050304">
    <property type="entry name" value="MT-severing_AAA_ATPase"/>
</dbReference>
<dbReference type="OrthoDB" id="29072at2759"/>
<evidence type="ECO:0000259" key="9">
    <source>
        <dbReference type="SMART" id="SM00745"/>
    </source>
</evidence>
<dbReference type="AlphaFoldDB" id="A0A9W5TDR2"/>
<dbReference type="Pfam" id="PF17862">
    <property type="entry name" value="AAA_lid_3"/>
    <property type="match status" value="1"/>
</dbReference>
<dbReference type="GO" id="GO:0016887">
    <property type="term" value="F:ATP hydrolysis activity"/>
    <property type="evidence" value="ECO:0007669"/>
    <property type="project" value="InterPro"/>
</dbReference>
<evidence type="ECO:0000256" key="4">
    <source>
        <dbReference type="ARBA" id="ARBA00022753"/>
    </source>
</evidence>
<dbReference type="InterPro" id="IPR007330">
    <property type="entry name" value="MIT_dom"/>
</dbReference>
<evidence type="ECO:0000313" key="11">
    <source>
        <dbReference type="Proteomes" id="UP001057455"/>
    </source>
</evidence>
<dbReference type="InterPro" id="IPR003960">
    <property type="entry name" value="ATPase_AAA_CS"/>
</dbReference>
<dbReference type="GO" id="GO:0007033">
    <property type="term" value="P:vacuole organization"/>
    <property type="evidence" value="ECO:0007669"/>
    <property type="project" value="TreeGrafter"/>
</dbReference>
<keyword evidence="6" id="KW-0472">Membrane</keyword>
<evidence type="ECO:0000259" key="8">
    <source>
        <dbReference type="SMART" id="SM00382"/>
    </source>
</evidence>
<dbReference type="Pfam" id="PF00004">
    <property type="entry name" value="AAA"/>
    <property type="match status" value="1"/>
</dbReference>
<dbReference type="Gene3D" id="1.10.8.60">
    <property type="match status" value="1"/>
</dbReference>
<dbReference type="SMART" id="SM00382">
    <property type="entry name" value="AAA"/>
    <property type="match status" value="1"/>
</dbReference>
<dbReference type="Gene3D" id="1.20.58.80">
    <property type="entry name" value="Phosphotransferase system, lactose/cellobiose-type IIA subunit"/>
    <property type="match status" value="1"/>
</dbReference>
<comment type="similarity">
    <text evidence="2 7">Belongs to the AAA ATPase family.</text>
</comment>
<evidence type="ECO:0000256" key="2">
    <source>
        <dbReference type="ARBA" id="ARBA00006914"/>
    </source>
</evidence>
<dbReference type="Pfam" id="PF04212">
    <property type="entry name" value="MIT"/>
    <property type="match status" value="1"/>
</dbReference>
<dbReference type="Pfam" id="PF09336">
    <property type="entry name" value="Vps4_C"/>
    <property type="match status" value="1"/>
</dbReference>
<comment type="caution">
    <text evidence="10">The sequence shown here is derived from an EMBL/GenBank/DDBJ whole genome shotgun (WGS) entry which is preliminary data.</text>
</comment>
<feature type="domain" description="MIT" evidence="9">
    <location>
        <begin position="3"/>
        <end position="80"/>
    </location>
</feature>
<dbReference type="InterPro" id="IPR015415">
    <property type="entry name" value="Spast_Vps4_C"/>
</dbReference>
<dbReference type="SUPFAM" id="SSF116846">
    <property type="entry name" value="MIT domain"/>
    <property type="match status" value="1"/>
</dbReference>
<protein>
    <submittedName>
        <fullName evidence="10">Vacuolar sorting-associated protein</fullName>
    </submittedName>
</protein>
<evidence type="ECO:0000256" key="3">
    <source>
        <dbReference type="ARBA" id="ARBA00022741"/>
    </source>
</evidence>
<dbReference type="InterPro" id="IPR027417">
    <property type="entry name" value="P-loop_NTPase"/>
</dbReference>
<dbReference type="PROSITE" id="PS00674">
    <property type="entry name" value="AAA"/>
    <property type="match status" value="1"/>
</dbReference>
<evidence type="ECO:0000256" key="6">
    <source>
        <dbReference type="ARBA" id="ARBA00023136"/>
    </source>
</evidence>
<dbReference type="GO" id="GO:0016197">
    <property type="term" value="P:endosomal transport"/>
    <property type="evidence" value="ECO:0007669"/>
    <property type="project" value="TreeGrafter"/>
</dbReference>
<dbReference type="SMART" id="SM00745">
    <property type="entry name" value="MIT"/>
    <property type="match status" value="1"/>
</dbReference>
<dbReference type="PANTHER" id="PTHR23074">
    <property type="entry name" value="AAA DOMAIN-CONTAINING"/>
    <property type="match status" value="1"/>
</dbReference>
<name>A0A9W5TDR2_BABOV</name>
<evidence type="ECO:0000256" key="7">
    <source>
        <dbReference type="RuleBase" id="RU003651"/>
    </source>
</evidence>
<keyword evidence="5 7" id="KW-0067">ATP-binding</keyword>
<keyword evidence="3 7" id="KW-0547">Nucleotide-binding</keyword>
<organism evidence="10 11">
    <name type="scientific">Babesia ovis</name>
    <dbReference type="NCBI Taxonomy" id="5869"/>
    <lineage>
        <taxon>Eukaryota</taxon>
        <taxon>Sar</taxon>
        <taxon>Alveolata</taxon>
        <taxon>Apicomplexa</taxon>
        <taxon>Aconoidasida</taxon>
        <taxon>Piroplasmida</taxon>
        <taxon>Babesiidae</taxon>
        <taxon>Babesia</taxon>
    </lineage>
</organism>
<dbReference type="Proteomes" id="UP001057455">
    <property type="component" value="Unassembled WGS sequence"/>
</dbReference>
<dbReference type="PANTHER" id="PTHR23074:SF83">
    <property type="entry name" value="VACUOLAR PROTEIN SORTING-ASSOCIATED PROTEIN 4A"/>
    <property type="match status" value="1"/>
</dbReference>
<dbReference type="InterPro" id="IPR003593">
    <property type="entry name" value="AAA+_ATPase"/>
</dbReference>
<sequence>MNDDERQQRAVALSQEAIDLDRAGRYREAFDCYLRALDQWGIVCKYQHNPVLQERFLAKMREYIQRAEELKQMLGTSDSRSATPSTCTNNSASAGAIVVNEQLESLLDIKRPDVKWSDIAGLDAAKESLQEAVVLPLRFPNLFTGSLKPWRGILLYGPPGTGKTFLAQACATEVAATFLAISSSDVMSKWQGESEKFVKSLFQLARDRAPCVIFVDEIDSLCSSRSEGDNESGRRVKTEFLVQMQGVSDSGNGVLVLAATNLPWALDSAIIRRFDRRIYIPLPDFPARRKLLELSLMGCDHELLDADLDYIAQQTEGYSGSDLNVVVRDARMQPLRKCKDATHFKKITKGKDTFYTPCAPDEKNKTKIECGMMSIEPNKLALPALTRADFMFILSRSKPSIAASDLASYVEWTEKYGQQG</sequence>
<reference evidence="10" key="1">
    <citation type="submission" date="2019-12" db="EMBL/GenBank/DDBJ databases">
        <title>Genome sequence of Babesia ovis.</title>
        <authorList>
            <person name="Yamagishi J."/>
            <person name="Sevinc F."/>
            <person name="Xuan X."/>
        </authorList>
    </citation>
    <scope>NUCLEOTIDE SEQUENCE</scope>
    <source>
        <strain evidence="10">Selcuk</strain>
    </source>
</reference>
<dbReference type="SUPFAM" id="SSF52540">
    <property type="entry name" value="P-loop containing nucleoside triphosphate hydrolases"/>
    <property type="match status" value="1"/>
</dbReference>
<dbReference type="GO" id="GO:0010008">
    <property type="term" value="C:endosome membrane"/>
    <property type="evidence" value="ECO:0007669"/>
    <property type="project" value="UniProtKB-SubCell"/>
</dbReference>
<comment type="subcellular location">
    <subcellularLocation>
        <location evidence="1">Endosome membrane</location>
        <topology evidence="1">Peripheral membrane protein</topology>
    </subcellularLocation>
</comment>
<gene>
    <name evidence="10" type="ORF">BaOVIS_029700</name>
</gene>
<accession>A0A9W5TDR2</accession>
<proteinExistence type="inferred from homology"/>
<dbReference type="InterPro" id="IPR003959">
    <property type="entry name" value="ATPase_AAA_core"/>
</dbReference>
<dbReference type="FunFam" id="3.40.50.300:FF:000043">
    <property type="entry name" value="Vacuolar protein sorting-associated protein 4"/>
    <property type="match status" value="1"/>
</dbReference>
<evidence type="ECO:0000256" key="1">
    <source>
        <dbReference type="ARBA" id="ARBA00004481"/>
    </source>
</evidence>
<keyword evidence="4" id="KW-0967">Endosome</keyword>
<dbReference type="CDD" id="cd02656">
    <property type="entry name" value="MIT"/>
    <property type="match status" value="1"/>
</dbReference>
<keyword evidence="11" id="KW-1185">Reference proteome</keyword>
<dbReference type="GO" id="GO:0005524">
    <property type="term" value="F:ATP binding"/>
    <property type="evidence" value="ECO:0007669"/>
    <property type="project" value="UniProtKB-KW"/>
</dbReference>